<feature type="compositionally biased region" description="Acidic residues" evidence="1">
    <location>
        <begin position="7"/>
        <end position="26"/>
    </location>
</feature>
<name>A0A518H6I9_9BACT</name>
<dbReference type="KEGG" id="tpla:ElP_43820"/>
<sequence>MAMTDPTPDDLPTDEPEDGPEGDAQDGDGASPIPCSYRSALATSGPWRLRAILKELGVDPGRRSLGLDEALAEHLDAPSTVGRILDALGPEPHQAFGLFSRTETPVWPAVALGEALLGLGVDPARALDRPLALGLVAPMPAPDGPDDQLFPLVPGRIPGLRFVAHPAALESTRIRPPLGDGPATLGEPARLVRESDGLEPVLRLAALWQLADAAPLKRTRQGDLYKRDRQRLDEDPALAGPIADVLRPVDDPVSRWLNLARSVGLLLDEPDSDRIVSAPSEFWGEHGVHLPQMIAARWLGGGDLRLGPAADPGSSLALRIASLLALASAGEDDWFLLEELATWLGARMHPPAPAESKPERRKGRPEPPPPDDPMLDALHAALLGPAYLLGLVRVGESGPGGLPAVQLSPRGRYVLGLGPPPPPPPRIEQFLFVQPNFEIVAYRQGMNPALIGRLSRFARWEQLGSALTLRLNSDSIDRGLASGLSAGEIRDWLGKHAVRPLPDGVSGAIDTWAGRRDRLTYFSSATLIEFGSPSELEEALADWPEGPSSPPMRVADRVLLVEDEGAIPFKRFRLAGARDYRRPPETCVGVGADGVSLSADPARGDLFVEAELSRFADLDPDTPADALRRRYVVSPESLRRASAEGMTAASLSQWYAHRTGGKIPPAVRLIARLVDLEGEGLPPPLKADRPLLLRAPDPEILDGLLQHPDTRPLLGDRLGPTAAVVRSVDPAALRDALRRLGVRLDLD</sequence>
<dbReference type="InterPro" id="IPR032830">
    <property type="entry name" value="XPB/Ssl2_N"/>
</dbReference>
<feature type="domain" description="Helicase XPB/Ssl2 N-terminal" evidence="2">
    <location>
        <begin position="431"/>
        <end position="542"/>
    </location>
</feature>
<feature type="region of interest" description="Disordered" evidence="1">
    <location>
        <begin position="348"/>
        <end position="375"/>
    </location>
</feature>
<feature type="region of interest" description="Disordered" evidence="1">
    <location>
        <begin position="1"/>
        <end position="37"/>
    </location>
</feature>
<dbReference type="Proteomes" id="UP000317835">
    <property type="component" value="Chromosome"/>
</dbReference>
<gene>
    <name evidence="3" type="ORF">ElP_43820</name>
</gene>
<dbReference type="AlphaFoldDB" id="A0A518H6I9"/>
<evidence type="ECO:0000313" key="3">
    <source>
        <dbReference type="EMBL" id="QDV36456.1"/>
    </source>
</evidence>
<keyword evidence="4" id="KW-1185">Reference proteome</keyword>
<organism evidence="3 4">
    <name type="scientific">Tautonia plasticadhaerens</name>
    <dbReference type="NCBI Taxonomy" id="2527974"/>
    <lineage>
        <taxon>Bacteria</taxon>
        <taxon>Pseudomonadati</taxon>
        <taxon>Planctomycetota</taxon>
        <taxon>Planctomycetia</taxon>
        <taxon>Isosphaerales</taxon>
        <taxon>Isosphaeraceae</taxon>
        <taxon>Tautonia</taxon>
    </lineage>
</organism>
<accession>A0A518H6I9</accession>
<evidence type="ECO:0000313" key="4">
    <source>
        <dbReference type="Proteomes" id="UP000317835"/>
    </source>
</evidence>
<dbReference type="Pfam" id="PF13625">
    <property type="entry name" value="Helicase_C_3"/>
    <property type="match status" value="1"/>
</dbReference>
<protein>
    <recommendedName>
        <fullName evidence="2">Helicase XPB/Ssl2 N-terminal domain-containing protein</fullName>
    </recommendedName>
</protein>
<evidence type="ECO:0000259" key="2">
    <source>
        <dbReference type="Pfam" id="PF13625"/>
    </source>
</evidence>
<proteinExistence type="predicted"/>
<dbReference type="EMBL" id="CP036426">
    <property type="protein sequence ID" value="QDV36456.1"/>
    <property type="molecule type" value="Genomic_DNA"/>
</dbReference>
<reference evidence="3 4" key="1">
    <citation type="submission" date="2019-02" db="EMBL/GenBank/DDBJ databases">
        <title>Deep-cultivation of Planctomycetes and their phenomic and genomic characterization uncovers novel biology.</title>
        <authorList>
            <person name="Wiegand S."/>
            <person name="Jogler M."/>
            <person name="Boedeker C."/>
            <person name="Pinto D."/>
            <person name="Vollmers J."/>
            <person name="Rivas-Marin E."/>
            <person name="Kohn T."/>
            <person name="Peeters S.H."/>
            <person name="Heuer A."/>
            <person name="Rast P."/>
            <person name="Oberbeckmann S."/>
            <person name="Bunk B."/>
            <person name="Jeske O."/>
            <person name="Meyerdierks A."/>
            <person name="Storesund J.E."/>
            <person name="Kallscheuer N."/>
            <person name="Luecker S."/>
            <person name="Lage O.M."/>
            <person name="Pohl T."/>
            <person name="Merkel B.J."/>
            <person name="Hornburger P."/>
            <person name="Mueller R.-W."/>
            <person name="Bruemmer F."/>
            <person name="Labrenz M."/>
            <person name="Spormann A.M."/>
            <person name="Op den Camp H."/>
            <person name="Overmann J."/>
            <person name="Amann R."/>
            <person name="Jetten M.S.M."/>
            <person name="Mascher T."/>
            <person name="Medema M.H."/>
            <person name="Devos D.P."/>
            <person name="Kaster A.-K."/>
            <person name="Ovreas L."/>
            <person name="Rohde M."/>
            <person name="Galperin M.Y."/>
            <person name="Jogler C."/>
        </authorList>
    </citation>
    <scope>NUCLEOTIDE SEQUENCE [LARGE SCALE GENOMIC DNA]</scope>
    <source>
        <strain evidence="3 4">ElP</strain>
    </source>
</reference>
<evidence type="ECO:0000256" key="1">
    <source>
        <dbReference type="SAM" id="MobiDB-lite"/>
    </source>
</evidence>